<gene>
    <name evidence="4" type="ORF">H072_8741</name>
</gene>
<evidence type="ECO:0000256" key="1">
    <source>
        <dbReference type="SAM" id="SignalP"/>
    </source>
</evidence>
<name>S8A3G7_DACHA</name>
<organism evidence="4 5">
    <name type="scientific">Dactylellina haptotyla (strain CBS 200.50)</name>
    <name type="common">Nematode-trapping fungus</name>
    <name type="synonym">Monacrosporium haptotylum</name>
    <dbReference type="NCBI Taxonomy" id="1284197"/>
    <lineage>
        <taxon>Eukaryota</taxon>
        <taxon>Fungi</taxon>
        <taxon>Dikarya</taxon>
        <taxon>Ascomycota</taxon>
        <taxon>Pezizomycotina</taxon>
        <taxon>Orbiliomycetes</taxon>
        <taxon>Orbiliales</taxon>
        <taxon>Orbiliaceae</taxon>
        <taxon>Dactylellina</taxon>
    </lineage>
</organism>
<feature type="domain" description="Ubiquitin 3 binding protein But2 C-terminal" evidence="2">
    <location>
        <begin position="184"/>
        <end position="323"/>
    </location>
</feature>
<keyword evidence="1" id="KW-0732">Signal</keyword>
<dbReference type="eggNOG" id="ENOG502RYJ6">
    <property type="taxonomic scope" value="Eukaryota"/>
</dbReference>
<dbReference type="PANTHER" id="PTHR39613:SF1">
    <property type="entry name" value="ANCHORED CELL WALL PROTEIN, PUTATIVE (AFU_ORTHOLOGUE AFUA_4G08960)-RELATED"/>
    <property type="match status" value="1"/>
</dbReference>
<dbReference type="InterPro" id="IPR054508">
    <property type="entry name" value="PIR1-like_C"/>
</dbReference>
<evidence type="ECO:0000259" key="2">
    <source>
        <dbReference type="Pfam" id="PF09792"/>
    </source>
</evidence>
<proteinExistence type="predicted"/>
<feature type="signal peptide" evidence="1">
    <location>
        <begin position="1"/>
        <end position="18"/>
    </location>
</feature>
<sequence length="333" mass="35071">MRSIIALALFALSSTVQSAVLPRNLCYKCEGFTISVSGGVSGPLGQISDGQNRVGPATPNAAKYTLGCNGGIVDQNGRGCILTPPTTQYQCDTGASPTTGFAIGSNGVITHDGSSDFYACPVDDFGNWNIYSQPVAGQSKCVKVCLTANGCSAPPAPSPTPKPTPPPAQTCPYNLVYPNGQSFEFPHLIVPVDSSKPDTAYGTQYNGIITDKIATIFNFDVRPAFAGKKCSLVFLFPTNPPSDTSSYTYSGGGSLHFWKKAQEATQGTTWNNQGGNSVDYGVTKVSPGNSYTITTFDCPAGARIAFEISSTDTNLNYFQDYNPSAVGLYITVC</sequence>
<dbReference type="EMBL" id="AQGS01000632">
    <property type="protein sequence ID" value="EPS37560.1"/>
    <property type="molecule type" value="Genomic_DNA"/>
</dbReference>
<dbReference type="HOGENOM" id="CLU_033570_0_0_1"/>
<dbReference type="OrthoDB" id="4657524at2759"/>
<dbReference type="InterPro" id="IPR018620">
    <property type="entry name" value="Ubiquitin3-bd_protein_But2_C"/>
</dbReference>
<keyword evidence="5" id="KW-1185">Reference proteome</keyword>
<evidence type="ECO:0000313" key="4">
    <source>
        <dbReference type="EMBL" id="EPS37560.1"/>
    </source>
</evidence>
<dbReference type="OMA" id="RSDSCCF"/>
<feature type="chain" id="PRO_5004560182" evidence="1">
    <location>
        <begin position="19"/>
        <end position="333"/>
    </location>
</feature>
<evidence type="ECO:0000259" key="3">
    <source>
        <dbReference type="Pfam" id="PF22799"/>
    </source>
</evidence>
<dbReference type="Pfam" id="PF22799">
    <property type="entry name" value="PIR1-like_C"/>
    <property type="match status" value="1"/>
</dbReference>
<dbReference type="AlphaFoldDB" id="S8A3G7"/>
<reference evidence="4 5" key="1">
    <citation type="journal article" date="2013" name="PLoS Genet.">
        <title>Genomic mechanisms accounting for the adaptation to parasitism in nematode-trapping fungi.</title>
        <authorList>
            <person name="Meerupati T."/>
            <person name="Andersson K.M."/>
            <person name="Friman E."/>
            <person name="Kumar D."/>
            <person name="Tunlid A."/>
            <person name="Ahren D."/>
        </authorList>
    </citation>
    <scope>NUCLEOTIDE SEQUENCE [LARGE SCALE GENOMIC DNA]</scope>
    <source>
        <strain evidence="4 5">CBS 200.50</strain>
    </source>
</reference>
<dbReference type="PANTHER" id="PTHR39613">
    <property type="entry name" value="ANCHORED CELL WALL PROTEIN, PUTATIVE (AFU_ORTHOLOGUE AFUA_4G08960)-RELATED"/>
    <property type="match status" value="1"/>
</dbReference>
<dbReference type="Pfam" id="PF09792">
    <property type="entry name" value="But2"/>
    <property type="match status" value="1"/>
</dbReference>
<comment type="caution">
    <text evidence="4">The sequence shown here is derived from an EMBL/GenBank/DDBJ whole genome shotgun (WGS) entry which is preliminary data.</text>
</comment>
<dbReference type="STRING" id="1284197.S8A3G7"/>
<dbReference type="Proteomes" id="UP000015100">
    <property type="component" value="Unassembled WGS sequence"/>
</dbReference>
<protein>
    <submittedName>
        <fullName evidence="4">Uncharacterized protein</fullName>
    </submittedName>
</protein>
<evidence type="ECO:0000313" key="5">
    <source>
        <dbReference type="Proteomes" id="UP000015100"/>
    </source>
</evidence>
<feature type="domain" description="Cell wall mannoprotein PIR1-like C-terminal" evidence="3">
    <location>
        <begin position="70"/>
        <end position="144"/>
    </location>
</feature>
<reference evidence="5" key="2">
    <citation type="submission" date="2013-04" db="EMBL/GenBank/DDBJ databases">
        <title>Genomic mechanisms accounting for the adaptation to parasitism in nematode-trapping fungi.</title>
        <authorList>
            <person name="Ahren D.G."/>
        </authorList>
    </citation>
    <scope>NUCLEOTIDE SEQUENCE [LARGE SCALE GENOMIC DNA]</scope>
    <source>
        <strain evidence="5">CBS 200.50</strain>
    </source>
</reference>
<accession>S8A3G7</accession>